<name>A0A834CB94_ORYME</name>
<comment type="caution">
    <text evidence="1">The sequence shown here is derived from an EMBL/GenBank/DDBJ whole genome shotgun (WGS) entry which is preliminary data.</text>
</comment>
<evidence type="ECO:0000313" key="1">
    <source>
        <dbReference type="EMBL" id="KAF6725944.1"/>
    </source>
</evidence>
<reference evidence="1" key="1">
    <citation type="journal article" name="BMC Genomics">
        <title>Long-read sequencing and de novo genome assembly of marine medaka (Oryzias melastigma).</title>
        <authorList>
            <person name="Liang P."/>
            <person name="Saqib H.S.A."/>
            <person name="Ni X."/>
            <person name="Shen Y."/>
        </authorList>
    </citation>
    <scope>NUCLEOTIDE SEQUENCE</scope>
    <source>
        <strain evidence="1">Bigg-433</strain>
    </source>
</reference>
<organism evidence="1 2">
    <name type="scientific">Oryzias melastigma</name>
    <name type="common">Marine medaka</name>
    <dbReference type="NCBI Taxonomy" id="30732"/>
    <lineage>
        <taxon>Eukaryota</taxon>
        <taxon>Metazoa</taxon>
        <taxon>Chordata</taxon>
        <taxon>Craniata</taxon>
        <taxon>Vertebrata</taxon>
        <taxon>Euteleostomi</taxon>
        <taxon>Actinopterygii</taxon>
        <taxon>Neopterygii</taxon>
        <taxon>Teleostei</taxon>
        <taxon>Neoteleostei</taxon>
        <taxon>Acanthomorphata</taxon>
        <taxon>Ovalentaria</taxon>
        <taxon>Atherinomorphae</taxon>
        <taxon>Beloniformes</taxon>
        <taxon>Adrianichthyidae</taxon>
        <taxon>Oryziinae</taxon>
        <taxon>Oryzias</taxon>
    </lineage>
</organism>
<protein>
    <submittedName>
        <fullName evidence="1">Uncharacterized protein</fullName>
    </submittedName>
</protein>
<dbReference type="Proteomes" id="UP000646548">
    <property type="component" value="Unassembled WGS sequence"/>
</dbReference>
<dbReference type="EMBL" id="WKFB01000350">
    <property type="protein sequence ID" value="KAF6725944.1"/>
    <property type="molecule type" value="Genomic_DNA"/>
</dbReference>
<accession>A0A834CB94</accession>
<sequence length="83" mass="9589">MLAREHGKPGSSHSSFSRGWLRMESAGWEITVTIRCCLGSVQARRESKTAITSDQVLSSYNWLHKMLNVDEVQQMYEQLCRRE</sequence>
<dbReference type="AlphaFoldDB" id="A0A834CB94"/>
<evidence type="ECO:0000313" key="2">
    <source>
        <dbReference type="Proteomes" id="UP000646548"/>
    </source>
</evidence>
<gene>
    <name evidence="1" type="ORF">FQA47_016803</name>
</gene>
<proteinExistence type="predicted"/>